<dbReference type="RefSeq" id="WP_261513517.1">
    <property type="nucleotide sequence ID" value="NZ_JAODNV010000003.1"/>
</dbReference>
<name>A0A9X2X5P4_9HYPH</name>
<gene>
    <name evidence="1" type="ORF">NYR54_00970</name>
</gene>
<comment type="caution">
    <text evidence="1">The sequence shown here is derived from an EMBL/GenBank/DDBJ whole genome shotgun (WGS) entry which is preliminary data.</text>
</comment>
<dbReference type="AlphaFoldDB" id="A0A9X2X5P4"/>
<evidence type="ECO:0000313" key="2">
    <source>
        <dbReference type="Proteomes" id="UP001149009"/>
    </source>
</evidence>
<keyword evidence="2" id="KW-1185">Reference proteome</keyword>
<accession>A0A9X2X5P4</accession>
<sequence length="114" mass="12868">MPGEVETANWRVLFEELPKAINQLESHDAHHSLEAALCLRMALDVLRCGGSLEVYDQLIFGMSKIAETGTSRRSLPRDTCWLLECFADDFAEWQCQDRDAELVARLSELPVTAD</sequence>
<reference evidence="1" key="1">
    <citation type="submission" date="2022-08" db="EMBL/GenBank/DDBJ databases">
        <title>Chelativorans sichuanense sp. nov., a paraffin oil-degrading bacterium isolated from a mixture of oil-based drill cuttings and paddy soil.</title>
        <authorList>
            <person name="Yu J."/>
            <person name="Liu H."/>
            <person name="Chen Q."/>
        </authorList>
    </citation>
    <scope>NUCLEOTIDE SEQUENCE</scope>
    <source>
        <strain evidence="1">SCAU 2101</strain>
    </source>
</reference>
<evidence type="ECO:0000313" key="1">
    <source>
        <dbReference type="EMBL" id="MCT8988869.1"/>
    </source>
</evidence>
<proteinExistence type="predicted"/>
<organism evidence="1 2">
    <name type="scientific">Chelativorans petroleitrophicus</name>
    <dbReference type="NCBI Taxonomy" id="2975484"/>
    <lineage>
        <taxon>Bacteria</taxon>
        <taxon>Pseudomonadati</taxon>
        <taxon>Pseudomonadota</taxon>
        <taxon>Alphaproteobacteria</taxon>
        <taxon>Hyphomicrobiales</taxon>
        <taxon>Phyllobacteriaceae</taxon>
        <taxon>Chelativorans</taxon>
    </lineage>
</organism>
<dbReference type="EMBL" id="JAODNV010000003">
    <property type="protein sequence ID" value="MCT8988869.1"/>
    <property type="molecule type" value="Genomic_DNA"/>
</dbReference>
<protein>
    <submittedName>
        <fullName evidence="1">Uncharacterized protein</fullName>
    </submittedName>
</protein>
<dbReference type="Proteomes" id="UP001149009">
    <property type="component" value="Unassembled WGS sequence"/>
</dbReference>